<dbReference type="Gene3D" id="3.40.30.10">
    <property type="entry name" value="Glutaredoxin"/>
    <property type="match status" value="1"/>
</dbReference>
<dbReference type="Proteomes" id="UP000050525">
    <property type="component" value="Unassembled WGS sequence"/>
</dbReference>
<reference evidence="2 3" key="1">
    <citation type="journal article" date="2012" name="Genome Biol.">
        <title>Sequencing three crocodilian genomes to illuminate the evolution of archosaurs and amniotes.</title>
        <authorList>
            <person name="St John J.A."/>
            <person name="Braun E.L."/>
            <person name="Isberg S.R."/>
            <person name="Miles L.G."/>
            <person name="Chong A.Y."/>
            <person name="Gongora J."/>
            <person name="Dalzell P."/>
            <person name="Moran C."/>
            <person name="Bed'hom B."/>
            <person name="Abzhanov A."/>
            <person name="Burgess S.C."/>
            <person name="Cooksey A.M."/>
            <person name="Castoe T.A."/>
            <person name="Crawford N.G."/>
            <person name="Densmore L.D."/>
            <person name="Drew J.C."/>
            <person name="Edwards S.V."/>
            <person name="Faircloth B.C."/>
            <person name="Fujita M.K."/>
            <person name="Greenwold M.J."/>
            <person name="Hoffmann F.G."/>
            <person name="Howard J.M."/>
            <person name="Iguchi T."/>
            <person name="Janes D.E."/>
            <person name="Khan S.Y."/>
            <person name="Kohno S."/>
            <person name="de Koning A.J."/>
            <person name="Lance S.L."/>
            <person name="McCarthy F.M."/>
            <person name="McCormack J.E."/>
            <person name="Merchant M.E."/>
            <person name="Peterson D.G."/>
            <person name="Pollock D.D."/>
            <person name="Pourmand N."/>
            <person name="Raney B.J."/>
            <person name="Roessler K.A."/>
            <person name="Sanford J.R."/>
            <person name="Sawyer R.H."/>
            <person name="Schmidt C.J."/>
            <person name="Triplett E.W."/>
            <person name="Tuberville T.D."/>
            <person name="Venegas-Anaya M."/>
            <person name="Howard J.T."/>
            <person name="Jarvis E.D."/>
            <person name="Guillette L.J.Jr."/>
            <person name="Glenn T.C."/>
            <person name="Green R.E."/>
            <person name="Ray D.A."/>
        </authorList>
    </citation>
    <scope>NUCLEOTIDE SEQUENCE [LARGE SCALE GENOMIC DNA]</scope>
    <source>
        <strain evidence="2">KSC_2009_1</strain>
    </source>
</reference>
<dbReference type="EMBL" id="AKHW03006295">
    <property type="protein sequence ID" value="KYO21150.1"/>
    <property type="molecule type" value="Genomic_DNA"/>
</dbReference>
<protein>
    <recommendedName>
        <fullName evidence="4">Migration and invasion enhancer 1</fullName>
    </recommendedName>
</protein>
<dbReference type="AlphaFoldDB" id="A0A151M9M8"/>
<proteinExistence type="predicted"/>
<evidence type="ECO:0000256" key="1">
    <source>
        <dbReference type="ARBA" id="ARBA00023284"/>
    </source>
</evidence>
<sequence>MSNTVEDEEGRRGSFEVKINGKLIFSKIETSGFPFPEDIVEAIKKIKDGGGSVEKITRSKPKECICL</sequence>
<comment type="caution">
    <text evidence="2">The sequence shown here is derived from an EMBL/GenBank/DDBJ whole genome shotgun (WGS) entry which is preliminary data.</text>
</comment>
<accession>A0A151M9M8</accession>
<dbReference type="NCBIfam" id="TIGR02174">
    <property type="entry name" value="CXXU_selWTH"/>
    <property type="match status" value="1"/>
</dbReference>
<keyword evidence="3" id="KW-1185">Reference proteome</keyword>
<organism evidence="2 3">
    <name type="scientific">Alligator mississippiensis</name>
    <name type="common">American alligator</name>
    <dbReference type="NCBI Taxonomy" id="8496"/>
    <lineage>
        <taxon>Eukaryota</taxon>
        <taxon>Metazoa</taxon>
        <taxon>Chordata</taxon>
        <taxon>Craniata</taxon>
        <taxon>Vertebrata</taxon>
        <taxon>Euteleostomi</taxon>
        <taxon>Archelosauria</taxon>
        <taxon>Archosauria</taxon>
        <taxon>Crocodylia</taxon>
        <taxon>Alligatoridae</taxon>
        <taxon>Alligatorinae</taxon>
        <taxon>Alligator</taxon>
    </lineage>
</organism>
<evidence type="ECO:0000313" key="2">
    <source>
        <dbReference type="EMBL" id="KYO21150.1"/>
    </source>
</evidence>
<gene>
    <name evidence="2" type="ORF">Y1Q_0001438</name>
</gene>
<dbReference type="Pfam" id="PF10262">
    <property type="entry name" value="Rdx"/>
    <property type="match status" value="1"/>
</dbReference>
<dbReference type="InterPro" id="IPR036249">
    <property type="entry name" value="Thioredoxin-like_sf"/>
</dbReference>
<evidence type="ECO:0000313" key="3">
    <source>
        <dbReference type="Proteomes" id="UP000050525"/>
    </source>
</evidence>
<dbReference type="SUPFAM" id="SSF52833">
    <property type="entry name" value="Thioredoxin-like"/>
    <property type="match status" value="1"/>
</dbReference>
<dbReference type="InterPro" id="IPR011893">
    <property type="entry name" value="Selenoprotein_Rdx-typ"/>
</dbReference>
<evidence type="ECO:0008006" key="4">
    <source>
        <dbReference type="Google" id="ProtNLM"/>
    </source>
</evidence>
<name>A0A151M9M8_ALLMI</name>
<keyword evidence="1" id="KW-0676">Redox-active center</keyword>